<keyword evidence="1" id="KW-1133">Transmembrane helix</keyword>
<proteinExistence type="predicted"/>
<dbReference type="InterPro" id="IPR006860">
    <property type="entry name" value="FecR"/>
</dbReference>
<dbReference type="eggNOG" id="COG3712">
    <property type="taxonomic scope" value="Bacteria"/>
</dbReference>
<feature type="domain" description="Protein FecR C-terminal" evidence="3">
    <location>
        <begin position="246"/>
        <end position="313"/>
    </location>
</feature>
<dbReference type="GO" id="GO:0016989">
    <property type="term" value="F:sigma factor antagonist activity"/>
    <property type="evidence" value="ECO:0007669"/>
    <property type="project" value="TreeGrafter"/>
</dbReference>
<dbReference type="PANTHER" id="PTHR30273:SF2">
    <property type="entry name" value="PROTEIN FECR"/>
    <property type="match status" value="1"/>
</dbReference>
<evidence type="ECO:0000313" key="4">
    <source>
        <dbReference type="EMBL" id="EID74000.1"/>
    </source>
</evidence>
<dbReference type="STRING" id="946077.W5A_09542"/>
<evidence type="ECO:0000313" key="5">
    <source>
        <dbReference type="Proteomes" id="UP000005938"/>
    </source>
</evidence>
<evidence type="ECO:0000259" key="2">
    <source>
        <dbReference type="Pfam" id="PF04773"/>
    </source>
</evidence>
<reference evidence="4 5" key="1">
    <citation type="journal article" date="2012" name="J. Bacteriol.">
        <title>Genome Sequence of the Halotolerant Bacterium Imtechella halotolerans K1T.</title>
        <authorList>
            <person name="Kumar S."/>
            <person name="Vikram S."/>
            <person name="Subramanian S."/>
            <person name="Raghava G.P."/>
            <person name="Pinnaka A.K."/>
        </authorList>
    </citation>
    <scope>NUCLEOTIDE SEQUENCE [LARGE SCALE GENOMIC DNA]</scope>
    <source>
        <strain evidence="4 5">K1</strain>
    </source>
</reference>
<dbReference type="Pfam" id="PF04773">
    <property type="entry name" value="FecR"/>
    <property type="match status" value="1"/>
</dbReference>
<dbReference type="OrthoDB" id="704021at2"/>
<dbReference type="Pfam" id="PF16344">
    <property type="entry name" value="FecR_C"/>
    <property type="match status" value="1"/>
</dbReference>
<dbReference type="PIRSF" id="PIRSF018266">
    <property type="entry name" value="FecR"/>
    <property type="match status" value="1"/>
</dbReference>
<evidence type="ECO:0000256" key="1">
    <source>
        <dbReference type="SAM" id="Phobius"/>
    </source>
</evidence>
<gene>
    <name evidence="4" type="ORF">W5A_09542</name>
</gene>
<dbReference type="InterPro" id="IPR032508">
    <property type="entry name" value="FecR_C"/>
</dbReference>
<dbReference type="Gene3D" id="3.55.50.30">
    <property type="match status" value="1"/>
</dbReference>
<sequence>MSKFEDLIEKYQKGLLDERQSKLLDAWFDNLSEIDNEVKWPESRKEHVKLQLLAKINNDNPKKRIYPMYSRKWVSMAASIAALIVSVFFVWNYTAAIKSKSVIEMHKISSANISKVILPDGSIVWLKAYSKLSYPEQFSDTNREVKLEGEALFEVAENPKKPFVITCGELKTTVLGTSFNIRANRKDIEVNVLTGKVALSSEYSDSNMILLPNEMGVFDKGDQKITKKRSPEQTIQSIKAGTRYTMQFEDVPMELVAKEMERKYNVGIAFKNKKINNCLITADFSGQTLDMTLHMIGQVLGVSYTIDENLVLIEGNGCE</sequence>
<dbReference type="RefSeq" id="WP_008239920.1">
    <property type="nucleotide sequence ID" value="NZ_AJJU01000014.1"/>
</dbReference>
<dbReference type="PANTHER" id="PTHR30273">
    <property type="entry name" value="PERIPLASMIC SIGNAL SENSOR AND SIGMA FACTOR ACTIVATOR FECR-RELATED"/>
    <property type="match status" value="1"/>
</dbReference>
<comment type="caution">
    <text evidence="4">The sequence shown here is derived from an EMBL/GenBank/DDBJ whole genome shotgun (WGS) entry which is preliminary data.</text>
</comment>
<dbReference type="InterPro" id="IPR012373">
    <property type="entry name" value="Ferrdict_sens_TM"/>
</dbReference>
<dbReference type="Gene3D" id="2.60.120.1440">
    <property type="match status" value="1"/>
</dbReference>
<keyword evidence="1" id="KW-0472">Membrane</keyword>
<keyword evidence="1" id="KW-0812">Transmembrane</keyword>
<name>I0WC84_9FLAO</name>
<dbReference type="Proteomes" id="UP000005938">
    <property type="component" value="Unassembled WGS sequence"/>
</dbReference>
<dbReference type="EMBL" id="AJJU01000014">
    <property type="protein sequence ID" value="EID74000.1"/>
    <property type="molecule type" value="Genomic_DNA"/>
</dbReference>
<dbReference type="AlphaFoldDB" id="I0WC84"/>
<organism evidence="4 5">
    <name type="scientific">Imtechella halotolerans K1</name>
    <dbReference type="NCBI Taxonomy" id="946077"/>
    <lineage>
        <taxon>Bacteria</taxon>
        <taxon>Pseudomonadati</taxon>
        <taxon>Bacteroidota</taxon>
        <taxon>Flavobacteriia</taxon>
        <taxon>Flavobacteriales</taxon>
        <taxon>Flavobacteriaceae</taxon>
        <taxon>Imtechella</taxon>
    </lineage>
</organism>
<feature type="transmembrane region" description="Helical" evidence="1">
    <location>
        <begin position="73"/>
        <end position="93"/>
    </location>
</feature>
<keyword evidence="5" id="KW-1185">Reference proteome</keyword>
<protein>
    <submittedName>
        <fullName evidence="4">Anti-FecI sigma factor FecR</fullName>
    </submittedName>
</protein>
<accession>I0WC84</accession>
<feature type="domain" description="FecR protein" evidence="2">
    <location>
        <begin position="111"/>
        <end position="197"/>
    </location>
</feature>
<evidence type="ECO:0000259" key="3">
    <source>
        <dbReference type="Pfam" id="PF16344"/>
    </source>
</evidence>